<dbReference type="AlphaFoldDB" id="A0AA39UAE4"/>
<reference evidence="3" key="1">
    <citation type="submission" date="2023-06" db="EMBL/GenBank/DDBJ databases">
        <authorList>
            <consortium name="Lawrence Berkeley National Laboratory"/>
            <person name="Ahrendt S."/>
            <person name="Sahu N."/>
            <person name="Indic B."/>
            <person name="Wong-Bajracharya J."/>
            <person name="Merenyi Z."/>
            <person name="Ke H.-M."/>
            <person name="Monk M."/>
            <person name="Kocsube S."/>
            <person name="Drula E."/>
            <person name="Lipzen A."/>
            <person name="Balint B."/>
            <person name="Henrissat B."/>
            <person name="Andreopoulos B."/>
            <person name="Martin F.M."/>
            <person name="Harder C.B."/>
            <person name="Rigling D."/>
            <person name="Ford K.L."/>
            <person name="Foster G.D."/>
            <person name="Pangilinan J."/>
            <person name="Papanicolaou A."/>
            <person name="Barry K."/>
            <person name="LaButti K."/>
            <person name="Viragh M."/>
            <person name="Koriabine M."/>
            <person name="Yan M."/>
            <person name="Riley R."/>
            <person name="Champramary S."/>
            <person name="Plett K.L."/>
            <person name="Tsai I.J."/>
            <person name="Slot J."/>
            <person name="Sipos G."/>
            <person name="Plett J."/>
            <person name="Nagy L.G."/>
            <person name="Grigoriev I.V."/>
        </authorList>
    </citation>
    <scope>NUCLEOTIDE SEQUENCE</scope>
    <source>
        <strain evidence="3">ICMP 16352</strain>
    </source>
</reference>
<name>A0AA39UAE4_9AGAR</name>
<accession>A0AA39UAE4</accession>
<dbReference type="InterPro" id="IPR045338">
    <property type="entry name" value="DUF6535"/>
</dbReference>
<evidence type="ECO:0000259" key="2">
    <source>
        <dbReference type="Pfam" id="PF20153"/>
    </source>
</evidence>
<organism evidence="3 4">
    <name type="scientific">Armillaria novae-zelandiae</name>
    <dbReference type="NCBI Taxonomy" id="153914"/>
    <lineage>
        <taxon>Eukaryota</taxon>
        <taxon>Fungi</taxon>
        <taxon>Dikarya</taxon>
        <taxon>Basidiomycota</taxon>
        <taxon>Agaricomycotina</taxon>
        <taxon>Agaricomycetes</taxon>
        <taxon>Agaricomycetidae</taxon>
        <taxon>Agaricales</taxon>
        <taxon>Marasmiineae</taxon>
        <taxon>Physalacriaceae</taxon>
        <taxon>Armillaria</taxon>
    </lineage>
</organism>
<keyword evidence="4" id="KW-1185">Reference proteome</keyword>
<dbReference type="Proteomes" id="UP001175227">
    <property type="component" value="Unassembled WGS sequence"/>
</dbReference>
<gene>
    <name evidence="3" type="ORF">IW261DRAFT_1312765</name>
</gene>
<protein>
    <recommendedName>
        <fullName evidence="2">DUF6535 domain-containing protein</fullName>
    </recommendedName>
</protein>
<dbReference type="EMBL" id="JAUEPR010000050">
    <property type="protein sequence ID" value="KAK0471465.1"/>
    <property type="molecule type" value="Genomic_DNA"/>
</dbReference>
<feature type="non-terminal residue" evidence="3">
    <location>
        <position position="105"/>
    </location>
</feature>
<comment type="caution">
    <text evidence="3">The sequence shown here is derived from an EMBL/GenBank/DDBJ whole genome shotgun (WGS) entry which is preliminary data.</text>
</comment>
<keyword evidence="1" id="KW-1133">Transmembrane helix</keyword>
<feature type="domain" description="DUF6535" evidence="2">
    <location>
        <begin position="21"/>
        <end position="99"/>
    </location>
</feature>
<keyword evidence="1" id="KW-0472">Membrane</keyword>
<proteinExistence type="predicted"/>
<keyword evidence="1" id="KW-0812">Transmembrane</keyword>
<evidence type="ECO:0000313" key="4">
    <source>
        <dbReference type="Proteomes" id="UP001175227"/>
    </source>
</evidence>
<feature type="non-terminal residue" evidence="3">
    <location>
        <position position="1"/>
    </location>
</feature>
<sequence length="105" mass="11612">DFRAYAPSPPFEKAGPASQVWQAYLDESRDYNTNMVAEQRAELNILLVFAGLFSAVVTAFLIQTLANLGPDYQKMMALLLFDQINIQHALANGTSLDDITTSNID</sequence>
<dbReference type="Pfam" id="PF20153">
    <property type="entry name" value="DUF6535"/>
    <property type="match status" value="1"/>
</dbReference>
<evidence type="ECO:0000256" key="1">
    <source>
        <dbReference type="SAM" id="Phobius"/>
    </source>
</evidence>
<feature type="transmembrane region" description="Helical" evidence="1">
    <location>
        <begin position="45"/>
        <end position="66"/>
    </location>
</feature>
<evidence type="ECO:0000313" key="3">
    <source>
        <dbReference type="EMBL" id="KAK0471465.1"/>
    </source>
</evidence>